<keyword evidence="3" id="KW-0560">Oxidoreductase</keyword>
<proteinExistence type="predicted"/>
<dbReference type="InterPro" id="IPR004360">
    <property type="entry name" value="Glyas_Fos-R_dOase_dom"/>
</dbReference>
<dbReference type="STRING" id="1499966.U14_02518"/>
<dbReference type="GO" id="GO:0046491">
    <property type="term" value="P:L-methylmalonyl-CoA metabolic process"/>
    <property type="evidence" value="ECO:0007669"/>
    <property type="project" value="TreeGrafter"/>
</dbReference>
<dbReference type="HOGENOM" id="CLU_046006_2_2_0"/>
<accession>A0A081BLK9</accession>
<gene>
    <name evidence="3" type="ORF">U14_02518</name>
</gene>
<dbReference type="SUPFAM" id="SSF54593">
    <property type="entry name" value="Glyoxalase/Bleomycin resistance protein/Dihydroxybiphenyl dioxygenase"/>
    <property type="match status" value="1"/>
</dbReference>
<dbReference type="GO" id="GO:0004493">
    <property type="term" value="F:methylmalonyl-CoA epimerase activity"/>
    <property type="evidence" value="ECO:0007669"/>
    <property type="project" value="TreeGrafter"/>
</dbReference>
<evidence type="ECO:0000313" key="3">
    <source>
        <dbReference type="EMBL" id="GAK51275.1"/>
    </source>
</evidence>
<name>A0A081BLK9_9BACT</name>
<dbReference type="GO" id="GO:0051213">
    <property type="term" value="F:dioxygenase activity"/>
    <property type="evidence" value="ECO:0007669"/>
    <property type="project" value="UniProtKB-KW"/>
</dbReference>
<protein>
    <submittedName>
        <fullName evidence="3">Glyoxalase/bleomycin resistance protein/dioxygenase</fullName>
    </submittedName>
</protein>
<dbReference type="InterPro" id="IPR029068">
    <property type="entry name" value="Glyas_Bleomycin-R_OHBP_Dase"/>
</dbReference>
<evidence type="ECO:0000256" key="1">
    <source>
        <dbReference type="ARBA" id="ARBA00022723"/>
    </source>
</evidence>
<keyword evidence="4" id="KW-1185">Reference proteome</keyword>
<dbReference type="PROSITE" id="PS51257">
    <property type="entry name" value="PROKAR_LIPOPROTEIN"/>
    <property type="match status" value="1"/>
</dbReference>
<dbReference type="AlphaFoldDB" id="A0A081BLK9"/>
<dbReference type="PANTHER" id="PTHR43048">
    <property type="entry name" value="METHYLMALONYL-COA EPIMERASE"/>
    <property type="match status" value="1"/>
</dbReference>
<reference evidence="3" key="1">
    <citation type="journal article" date="2015" name="PeerJ">
        <title>First genomic representation of candidate bacterial phylum KSB3 points to enhanced environmental sensing as a trigger of wastewater bulking.</title>
        <authorList>
            <person name="Sekiguchi Y."/>
            <person name="Ohashi A."/>
            <person name="Parks D.H."/>
            <person name="Yamauchi T."/>
            <person name="Tyson G.W."/>
            <person name="Hugenholtz P."/>
        </authorList>
    </citation>
    <scope>NUCLEOTIDE SEQUENCE [LARGE SCALE GENOMIC DNA]</scope>
</reference>
<evidence type="ECO:0000313" key="4">
    <source>
        <dbReference type="Proteomes" id="UP000030700"/>
    </source>
</evidence>
<evidence type="ECO:0000259" key="2">
    <source>
        <dbReference type="PROSITE" id="PS51819"/>
    </source>
</evidence>
<feature type="domain" description="VOC" evidence="2">
    <location>
        <begin position="6"/>
        <end position="150"/>
    </location>
</feature>
<organism evidence="3">
    <name type="scientific">Candidatus Moduliflexus flocculans</name>
    <dbReference type="NCBI Taxonomy" id="1499966"/>
    <lineage>
        <taxon>Bacteria</taxon>
        <taxon>Candidatus Moduliflexota</taxon>
        <taxon>Candidatus Moduliflexia</taxon>
        <taxon>Candidatus Moduliflexales</taxon>
        <taxon>Candidatus Moduliflexaceae</taxon>
    </lineage>
</organism>
<dbReference type="Gene3D" id="3.10.180.10">
    <property type="entry name" value="2,3-Dihydroxybiphenyl 1,2-Dioxygenase, domain 1"/>
    <property type="match status" value="1"/>
</dbReference>
<keyword evidence="3" id="KW-0223">Dioxygenase</keyword>
<dbReference type="EMBL" id="DF820457">
    <property type="protein sequence ID" value="GAK51275.1"/>
    <property type="molecule type" value="Genomic_DNA"/>
</dbReference>
<dbReference type="Pfam" id="PF00903">
    <property type="entry name" value="Glyoxalase"/>
    <property type="match status" value="1"/>
</dbReference>
<keyword evidence="1" id="KW-0479">Metal-binding</keyword>
<sequence>MAISAKYVHTNIVARDWKRLAAFYQGVFGCQPVPPERHLQGAWIDEATGIPNVLLDGQHLRLPGYGDSGPTLEIFQYNPSAEDVLTRINRPGFAHIAFAVEDVAAALEQVLEAGGSEYGKITRAEIGGAGTIMFVYAADPEGNVIELQHWEAFRQ</sequence>
<dbReference type="PANTHER" id="PTHR43048:SF3">
    <property type="entry name" value="METHYLMALONYL-COA EPIMERASE, MITOCHONDRIAL"/>
    <property type="match status" value="1"/>
</dbReference>
<dbReference type="InterPro" id="IPR037523">
    <property type="entry name" value="VOC_core"/>
</dbReference>
<dbReference type="Proteomes" id="UP000030700">
    <property type="component" value="Unassembled WGS sequence"/>
</dbReference>
<dbReference type="InterPro" id="IPR051785">
    <property type="entry name" value="MMCE/EMCE_epimerase"/>
</dbReference>
<dbReference type="PROSITE" id="PS51819">
    <property type="entry name" value="VOC"/>
    <property type="match status" value="1"/>
</dbReference>
<dbReference type="GO" id="GO:0046872">
    <property type="term" value="F:metal ion binding"/>
    <property type="evidence" value="ECO:0007669"/>
    <property type="project" value="UniProtKB-KW"/>
</dbReference>